<dbReference type="FunFam" id="3.20.20.100:FF:000004">
    <property type="entry name" value="Oxidoreductase, aldo/keto reductase"/>
    <property type="match status" value="1"/>
</dbReference>
<accession>A0A7T7XJR7</accession>
<dbReference type="RefSeq" id="WP_215625001.1">
    <property type="nucleotide sequence ID" value="NZ_CP067089.2"/>
</dbReference>
<evidence type="ECO:0000313" key="4">
    <source>
        <dbReference type="Proteomes" id="UP000595917"/>
    </source>
</evidence>
<dbReference type="PANTHER" id="PTHR43364:SF4">
    <property type="entry name" value="NAD(P)-LINKED OXIDOREDUCTASE SUPERFAMILY PROTEIN"/>
    <property type="match status" value="1"/>
</dbReference>
<keyword evidence="1" id="KW-0560">Oxidoreductase</keyword>
<name>A0A7T7XJR7_9SPIR</name>
<proteinExistence type="predicted"/>
<sequence>MEYVKFGNTGMDVSPVCLGCMSFGDTASGWHEWVLDEDRSRVIIKRAVELGINFFDTANCYSNGTSEEFLGRALKDYARRDEVVVATKVFIRMREKPNGQGLSRKAILHEIDQSLKRLGMDYVDLYIIHRWDYHTPIEETMEALHDVVKAGKALYIGASAMYAWQFQKAQYTAEKHNWTKFVSMQNHLNLLYREEEREMMPLCVDQKIAVTPYSPLASGRLTRDWEDTTKRYETDKIARGKYDSTRDTDKVIVDRVAELAQKHGLPRSHIALAWLMRKKPVVAPIVGTTKVSHIEDAVAALPVKLTEEEVSYLEEPYIPHRVVGAI</sequence>
<feature type="domain" description="NADP-dependent oxidoreductase" evidence="2">
    <location>
        <begin position="16"/>
        <end position="315"/>
    </location>
</feature>
<dbReference type="Proteomes" id="UP000595917">
    <property type="component" value="Chromosome"/>
</dbReference>
<evidence type="ECO:0000313" key="3">
    <source>
        <dbReference type="EMBL" id="QQO07695.1"/>
    </source>
</evidence>
<dbReference type="InterPro" id="IPR023210">
    <property type="entry name" value="NADP_OxRdtase_dom"/>
</dbReference>
<dbReference type="GO" id="GO:0016491">
    <property type="term" value="F:oxidoreductase activity"/>
    <property type="evidence" value="ECO:0007669"/>
    <property type="project" value="UniProtKB-KW"/>
</dbReference>
<keyword evidence="4" id="KW-1185">Reference proteome</keyword>
<protein>
    <submittedName>
        <fullName evidence="3">Aldo/keto reductase</fullName>
    </submittedName>
</protein>
<reference evidence="3" key="1">
    <citation type="submission" date="2021-01" db="EMBL/GenBank/DDBJ databases">
        <title>Description of Breznakiella homolactica.</title>
        <authorList>
            <person name="Song Y."/>
            <person name="Brune A."/>
        </authorList>
    </citation>
    <scope>NUCLEOTIDE SEQUENCE</scope>
    <source>
        <strain evidence="3">RmG30</strain>
    </source>
</reference>
<dbReference type="KEGG" id="bhc:JFL75_12150"/>
<dbReference type="Gene3D" id="3.20.20.100">
    <property type="entry name" value="NADP-dependent oxidoreductase domain"/>
    <property type="match status" value="1"/>
</dbReference>
<dbReference type="EMBL" id="CP067089">
    <property type="protein sequence ID" value="QQO07695.1"/>
    <property type="molecule type" value="Genomic_DNA"/>
</dbReference>
<dbReference type="Pfam" id="PF00248">
    <property type="entry name" value="Aldo_ket_red"/>
    <property type="match status" value="1"/>
</dbReference>
<organism evidence="3 4">
    <name type="scientific">Breznakiella homolactica</name>
    <dbReference type="NCBI Taxonomy" id="2798577"/>
    <lineage>
        <taxon>Bacteria</taxon>
        <taxon>Pseudomonadati</taxon>
        <taxon>Spirochaetota</taxon>
        <taxon>Spirochaetia</taxon>
        <taxon>Spirochaetales</taxon>
        <taxon>Breznakiellaceae</taxon>
        <taxon>Breznakiella</taxon>
    </lineage>
</organism>
<gene>
    <name evidence="3" type="ORF">JFL75_12150</name>
</gene>
<dbReference type="CDD" id="cd19079">
    <property type="entry name" value="AKR_EcYajO-like"/>
    <property type="match status" value="1"/>
</dbReference>
<evidence type="ECO:0000256" key="1">
    <source>
        <dbReference type="ARBA" id="ARBA00023002"/>
    </source>
</evidence>
<dbReference type="InterPro" id="IPR050523">
    <property type="entry name" value="AKR_Detox_Biosynth"/>
</dbReference>
<dbReference type="SUPFAM" id="SSF51430">
    <property type="entry name" value="NAD(P)-linked oxidoreductase"/>
    <property type="match status" value="1"/>
</dbReference>
<dbReference type="InterPro" id="IPR020471">
    <property type="entry name" value="AKR"/>
</dbReference>
<dbReference type="PANTHER" id="PTHR43364">
    <property type="entry name" value="NADH-SPECIFIC METHYLGLYOXAL REDUCTASE-RELATED"/>
    <property type="match status" value="1"/>
</dbReference>
<dbReference type="InterPro" id="IPR036812">
    <property type="entry name" value="NAD(P)_OxRdtase_dom_sf"/>
</dbReference>
<dbReference type="GO" id="GO:0005829">
    <property type="term" value="C:cytosol"/>
    <property type="evidence" value="ECO:0007669"/>
    <property type="project" value="TreeGrafter"/>
</dbReference>
<dbReference type="AlphaFoldDB" id="A0A7T7XJR7"/>
<dbReference type="PRINTS" id="PR00069">
    <property type="entry name" value="ALDKETRDTASE"/>
</dbReference>
<evidence type="ECO:0000259" key="2">
    <source>
        <dbReference type="Pfam" id="PF00248"/>
    </source>
</evidence>